<dbReference type="Gene3D" id="3.90.79.10">
    <property type="entry name" value="Nucleoside Triphosphate Pyrophosphohydrolase"/>
    <property type="match status" value="1"/>
</dbReference>
<dbReference type="Proteomes" id="UP001611548">
    <property type="component" value="Unassembled WGS sequence"/>
</dbReference>
<accession>A0ABW7UQ26</accession>
<dbReference type="PRINTS" id="PR00502">
    <property type="entry name" value="NUDIXFAMILY"/>
</dbReference>
<dbReference type="InterPro" id="IPR020476">
    <property type="entry name" value="Nudix_hydrolase"/>
</dbReference>
<keyword evidence="4" id="KW-1185">Reference proteome</keyword>
<evidence type="ECO:0000256" key="1">
    <source>
        <dbReference type="ARBA" id="ARBA00022801"/>
    </source>
</evidence>
<evidence type="ECO:0000313" key="3">
    <source>
        <dbReference type="EMBL" id="MFI1964744.1"/>
    </source>
</evidence>
<dbReference type="InterPro" id="IPR000086">
    <property type="entry name" value="NUDIX_hydrolase_dom"/>
</dbReference>
<keyword evidence="1 3" id="KW-0378">Hydrolase</keyword>
<dbReference type="Pfam" id="PF00293">
    <property type="entry name" value="NUDIX"/>
    <property type="match status" value="1"/>
</dbReference>
<dbReference type="CDD" id="cd02883">
    <property type="entry name" value="NUDIX_Hydrolase"/>
    <property type="match status" value="1"/>
</dbReference>
<gene>
    <name evidence="3" type="ORF">ACH429_11585</name>
</gene>
<dbReference type="GO" id="GO:0016787">
    <property type="term" value="F:hydrolase activity"/>
    <property type="evidence" value="ECO:0007669"/>
    <property type="project" value="UniProtKB-KW"/>
</dbReference>
<comment type="caution">
    <text evidence="3">The sequence shown here is derived from an EMBL/GenBank/DDBJ whole genome shotgun (WGS) entry which is preliminary data.</text>
</comment>
<dbReference type="RefSeq" id="WP_338058496.1">
    <property type="nucleotide sequence ID" value="NZ_JBIRWE010000004.1"/>
</dbReference>
<sequence>MVLSWTGVTYRHYALRRVPEARAAALPSLFVTVVQPTDEGALLVGQMSASTAAPGRWQLPGGSVEPPEGREVLDEAALRRHAARELAEETGVNTAPDDLTLWVVTRGGNGSIGVFYRAPSRPASVLRERFSALVSAEQTRGRDPEFREVALVRSPADLSDLAGPQVDYLGPVVRRFAEALIHPGA</sequence>
<name>A0ABW7UQ26_9ACTN</name>
<proteinExistence type="predicted"/>
<dbReference type="SUPFAM" id="SSF55811">
    <property type="entry name" value="Nudix"/>
    <property type="match status" value="1"/>
</dbReference>
<dbReference type="PROSITE" id="PS51462">
    <property type="entry name" value="NUDIX"/>
    <property type="match status" value="1"/>
</dbReference>
<reference evidence="3 4" key="1">
    <citation type="submission" date="2024-10" db="EMBL/GenBank/DDBJ databases">
        <title>The Natural Products Discovery Center: Release of the First 8490 Sequenced Strains for Exploring Actinobacteria Biosynthetic Diversity.</title>
        <authorList>
            <person name="Kalkreuter E."/>
            <person name="Kautsar S.A."/>
            <person name="Yang D."/>
            <person name="Bader C.D."/>
            <person name="Teijaro C.N."/>
            <person name="Fluegel L."/>
            <person name="Davis C.M."/>
            <person name="Simpson J.R."/>
            <person name="Lauterbach L."/>
            <person name="Steele A.D."/>
            <person name="Gui C."/>
            <person name="Meng S."/>
            <person name="Li G."/>
            <person name="Viehrig K."/>
            <person name="Ye F."/>
            <person name="Su P."/>
            <person name="Kiefer A.F."/>
            <person name="Nichols A."/>
            <person name="Cepeda A.J."/>
            <person name="Yan W."/>
            <person name="Fan B."/>
            <person name="Jiang Y."/>
            <person name="Adhikari A."/>
            <person name="Zheng C.-J."/>
            <person name="Schuster L."/>
            <person name="Cowan T.M."/>
            <person name="Smanski M.J."/>
            <person name="Chevrette M.G."/>
            <person name="De Carvalho L.P.S."/>
            <person name="Shen B."/>
        </authorList>
    </citation>
    <scope>NUCLEOTIDE SEQUENCE [LARGE SCALE GENOMIC DNA]</scope>
    <source>
        <strain evidence="3 4">NPDC020327</strain>
    </source>
</reference>
<evidence type="ECO:0000313" key="4">
    <source>
        <dbReference type="Proteomes" id="UP001611548"/>
    </source>
</evidence>
<dbReference type="InterPro" id="IPR015797">
    <property type="entry name" value="NUDIX_hydrolase-like_dom_sf"/>
</dbReference>
<protein>
    <submittedName>
        <fullName evidence="3">NUDIX hydrolase</fullName>
    </submittedName>
</protein>
<dbReference type="EMBL" id="JBIRWE010000004">
    <property type="protein sequence ID" value="MFI1964744.1"/>
    <property type="molecule type" value="Genomic_DNA"/>
</dbReference>
<organism evidence="3 4">
    <name type="scientific">Streptomyces pathocidini</name>
    <dbReference type="NCBI Taxonomy" id="1650571"/>
    <lineage>
        <taxon>Bacteria</taxon>
        <taxon>Bacillati</taxon>
        <taxon>Actinomycetota</taxon>
        <taxon>Actinomycetes</taxon>
        <taxon>Kitasatosporales</taxon>
        <taxon>Streptomycetaceae</taxon>
        <taxon>Streptomyces</taxon>
    </lineage>
</organism>
<feature type="domain" description="Nudix hydrolase" evidence="2">
    <location>
        <begin position="20"/>
        <end position="178"/>
    </location>
</feature>
<evidence type="ECO:0000259" key="2">
    <source>
        <dbReference type="PROSITE" id="PS51462"/>
    </source>
</evidence>